<comment type="catalytic activity">
    <reaction evidence="10">
        <text>L-threonyl-[protein] + ATP = O-phospho-L-threonyl-[protein] + ADP + H(+)</text>
        <dbReference type="Rhea" id="RHEA:46608"/>
        <dbReference type="Rhea" id="RHEA-COMP:11060"/>
        <dbReference type="Rhea" id="RHEA-COMP:11605"/>
        <dbReference type="ChEBI" id="CHEBI:15378"/>
        <dbReference type="ChEBI" id="CHEBI:30013"/>
        <dbReference type="ChEBI" id="CHEBI:30616"/>
        <dbReference type="ChEBI" id="CHEBI:61977"/>
        <dbReference type="ChEBI" id="CHEBI:456216"/>
        <dbReference type="EC" id="2.7.11.1"/>
    </reaction>
</comment>
<keyword evidence="8" id="KW-0813">Transport</keyword>
<keyword evidence="4" id="KW-0808">Transferase</keyword>
<dbReference type="EC" id="2.7.11.1" evidence="2"/>
<keyword evidence="7" id="KW-0067">ATP-binding</keyword>
<evidence type="ECO:0000256" key="10">
    <source>
        <dbReference type="ARBA" id="ARBA00047899"/>
    </source>
</evidence>
<dbReference type="SMART" id="SM00220">
    <property type="entry name" value="S_TKc"/>
    <property type="match status" value="1"/>
</dbReference>
<evidence type="ECO:0000256" key="2">
    <source>
        <dbReference type="ARBA" id="ARBA00012513"/>
    </source>
</evidence>
<proteinExistence type="predicted"/>
<evidence type="ECO:0000313" key="15">
    <source>
        <dbReference type="Proteomes" id="UP000738349"/>
    </source>
</evidence>
<feature type="repeat" description="ANK" evidence="12">
    <location>
        <begin position="358"/>
        <end position="387"/>
    </location>
</feature>
<dbReference type="PANTHER" id="PTHR24348">
    <property type="entry name" value="SERINE/THREONINE-PROTEIN KINASE UNC-51-RELATED"/>
    <property type="match status" value="1"/>
</dbReference>
<keyword evidence="15" id="KW-1185">Reference proteome</keyword>
<dbReference type="GO" id="GO:0010506">
    <property type="term" value="P:regulation of autophagy"/>
    <property type="evidence" value="ECO:0007669"/>
    <property type="project" value="InterPro"/>
</dbReference>
<feature type="domain" description="Protein kinase" evidence="13">
    <location>
        <begin position="42"/>
        <end position="314"/>
    </location>
</feature>
<dbReference type="Gene3D" id="1.10.510.10">
    <property type="entry name" value="Transferase(Phosphotransferase) domain 1"/>
    <property type="match status" value="1"/>
</dbReference>
<sequence>MGLHHVWYYALETRFPKKGEVVHVCGDHDAPPLLQQRLEGRKRDKRPISVGRKGKVFLQTCTSGRRHYTHRVVKMIRLQDRGTRWRYLGELEAIAKFSHPKYSKYFVKLLGWYERSYWLCFAMQIVPGGDLQTYLIQRSALQEDGSLEITSQVLQGLAFLHTEGFAHRDIKPQNALIQQCPTPIEPGSWWVKLSEFGIGKSPEALTSDASTLISAYDYMAPELHGQESLPSIDYQAADMWALGLMTFWTLTKSRMFSSLGAVYRYEASPDALFPRGSLDDSHVSSDGQALIRSLTKPKPDQRLGSNEAMSHAWVLSSMPSAPMIPAECNEPSVSPSGVRTKDKLPLEKPSWIDVKDKFGDTPLQRAAKDARMAALKQLLEQGENIEI</sequence>
<evidence type="ECO:0000256" key="11">
    <source>
        <dbReference type="ARBA" id="ARBA00048679"/>
    </source>
</evidence>
<evidence type="ECO:0000256" key="4">
    <source>
        <dbReference type="ARBA" id="ARBA00022679"/>
    </source>
</evidence>
<protein>
    <recommendedName>
        <fullName evidence="2">non-specific serine/threonine protein kinase</fullName>
        <ecNumber evidence="2">2.7.11.1</ecNumber>
    </recommendedName>
    <alternativeName>
        <fullName evidence="9">Autophagy-related protein 1</fullName>
    </alternativeName>
</protein>
<dbReference type="OrthoDB" id="10252171at2759"/>
<comment type="caution">
    <text evidence="14">The sequence shown here is derived from an EMBL/GenBank/DDBJ whole genome shotgun (WGS) entry which is preliminary data.</text>
</comment>
<gene>
    <name evidence="14" type="ORF">EDB81DRAFT_159019</name>
</gene>
<dbReference type="GO" id="GO:0005776">
    <property type="term" value="C:autophagosome"/>
    <property type="evidence" value="ECO:0007669"/>
    <property type="project" value="TreeGrafter"/>
</dbReference>
<evidence type="ECO:0000313" key="14">
    <source>
        <dbReference type="EMBL" id="KAH7170278.1"/>
    </source>
</evidence>
<keyword evidence="3" id="KW-0723">Serine/threonine-protein kinase</keyword>
<evidence type="ECO:0000256" key="8">
    <source>
        <dbReference type="ARBA" id="ARBA00022927"/>
    </source>
</evidence>
<evidence type="ECO:0000259" key="13">
    <source>
        <dbReference type="PROSITE" id="PS50011"/>
    </source>
</evidence>
<dbReference type="GO" id="GO:0000045">
    <property type="term" value="P:autophagosome assembly"/>
    <property type="evidence" value="ECO:0007669"/>
    <property type="project" value="TreeGrafter"/>
</dbReference>
<evidence type="ECO:0000256" key="9">
    <source>
        <dbReference type="ARBA" id="ARBA00030237"/>
    </source>
</evidence>
<evidence type="ECO:0000256" key="6">
    <source>
        <dbReference type="ARBA" id="ARBA00022777"/>
    </source>
</evidence>
<dbReference type="GO" id="GO:0034045">
    <property type="term" value="C:phagophore assembly site membrane"/>
    <property type="evidence" value="ECO:0007669"/>
    <property type="project" value="UniProtKB-SubCell"/>
</dbReference>
<dbReference type="Pfam" id="PF00069">
    <property type="entry name" value="Pkinase"/>
    <property type="match status" value="1"/>
</dbReference>
<dbReference type="CDD" id="cd00180">
    <property type="entry name" value="PKc"/>
    <property type="match status" value="1"/>
</dbReference>
<keyword evidence="6 14" id="KW-0418">Kinase</keyword>
<keyword evidence="12" id="KW-0040">ANK repeat</keyword>
<organism evidence="14 15">
    <name type="scientific">Dactylonectria macrodidyma</name>
    <dbReference type="NCBI Taxonomy" id="307937"/>
    <lineage>
        <taxon>Eukaryota</taxon>
        <taxon>Fungi</taxon>
        <taxon>Dikarya</taxon>
        <taxon>Ascomycota</taxon>
        <taxon>Pezizomycotina</taxon>
        <taxon>Sordariomycetes</taxon>
        <taxon>Hypocreomycetidae</taxon>
        <taxon>Hypocreales</taxon>
        <taxon>Nectriaceae</taxon>
        <taxon>Dactylonectria</taxon>
    </lineage>
</organism>
<dbReference type="AlphaFoldDB" id="A0A9P9FR48"/>
<evidence type="ECO:0000256" key="5">
    <source>
        <dbReference type="ARBA" id="ARBA00022741"/>
    </source>
</evidence>
<dbReference type="PROSITE" id="PS50297">
    <property type="entry name" value="ANK_REP_REGION"/>
    <property type="match status" value="1"/>
</dbReference>
<dbReference type="Proteomes" id="UP000738349">
    <property type="component" value="Unassembled WGS sequence"/>
</dbReference>
<dbReference type="GO" id="GO:0015031">
    <property type="term" value="P:protein transport"/>
    <property type="evidence" value="ECO:0007669"/>
    <property type="project" value="UniProtKB-KW"/>
</dbReference>
<reference evidence="14" key="1">
    <citation type="journal article" date="2021" name="Nat. Commun.">
        <title>Genetic determinants of endophytism in the Arabidopsis root mycobiome.</title>
        <authorList>
            <person name="Mesny F."/>
            <person name="Miyauchi S."/>
            <person name="Thiergart T."/>
            <person name="Pickel B."/>
            <person name="Atanasova L."/>
            <person name="Karlsson M."/>
            <person name="Huettel B."/>
            <person name="Barry K.W."/>
            <person name="Haridas S."/>
            <person name="Chen C."/>
            <person name="Bauer D."/>
            <person name="Andreopoulos W."/>
            <person name="Pangilinan J."/>
            <person name="LaButti K."/>
            <person name="Riley R."/>
            <person name="Lipzen A."/>
            <person name="Clum A."/>
            <person name="Drula E."/>
            <person name="Henrissat B."/>
            <person name="Kohler A."/>
            <person name="Grigoriev I.V."/>
            <person name="Martin F.M."/>
            <person name="Hacquard S."/>
        </authorList>
    </citation>
    <scope>NUCLEOTIDE SEQUENCE</scope>
    <source>
        <strain evidence="14">MPI-CAGE-AT-0147</strain>
    </source>
</reference>
<evidence type="ECO:0000256" key="12">
    <source>
        <dbReference type="PROSITE-ProRule" id="PRU00023"/>
    </source>
</evidence>
<dbReference type="PROSITE" id="PS50011">
    <property type="entry name" value="PROTEIN_KINASE_DOM"/>
    <property type="match status" value="1"/>
</dbReference>
<dbReference type="GO" id="GO:0005829">
    <property type="term" value="C:cytosol"/>
    <property type="evidence" value="ECO:0007669"/>
    <property type="project" value="TreeGrafter"/>
</dbReference>
<dbReference type="SUPFAM" id="SSF56112">
    <property type="entry name" value="Protein kinase-like (PK-like)"/>
    <property type="match status" value="1"/>
</dbReference>
<dbReference type="GO" id="GO:0005524">
    <property type="term" value="F:ATP binding"/>
    <property type="evidence" value="ECO:0007669"/>
    <property type="project" value="UniProtKB-KW"/>
</dbReference>
<dbReference type="InterPro" id="IPR045269">
    <property type="entry name" value="Atg1-like"/>
</dbReference>
<comment type="catalytic activity">
    <reaction evidence="11">
        <text>L-seryl-[protein] + ATP = O-phospho-L-seryl-[protein] + ADP + H(+)</text>
        <dbReference type="Rhea" id="RHEA:17989"/>
        <dbReference type="Rhea" id="RHEA-COMP:9863"/>
        <dbReference type="Rhea" id="RHEA-COMP:11604"/>
        <dbReference type="ChEBI" id="CHEBI:15378"/>
        <dbReference type="ChEBI" id="CHEBI:29999"/>
        <dbReference type="ChEBI" id="CHEBI:30616"/>
        <dbReference type="ChEBI" id="CHEBI:83421"/>
        <dbReference type="ChEBI" id="CHEBI:456216"/>
        <dbReference type="EC" id="2.7.11.1"/>
    </reaction>
</comment>
<dbReference type="GO" id="GO:0004674">
    <property type="term" value="F:protein serine/threonine kinase activity"/>
    <property type="evidence" value="ECO:0007669"/>
    <property type="project" value="UniProtKB-KW"/>
</dbReference>
<dbReference type="InterPro" id="IPR000719">
    <property type="entry name" value="Prot_kinase_dom"/>
</dbReference>
<dbReference type="InterPro" id="IPR002110">
    <property type="entry name" value="Ankyrin_rpt"/>
</dbReference>
<accession>A0A9P9FR48</accession>
<dbReference type="PROSITE" id="PS50088">
    <property type="entry name" value="ANK_REPEAT"/>
    <property type="match status" value="1"/>
</dbReference>
<evidence type="ECO:0000256" key="3">
    <source>
        <dbReference type="ARBA" id="ARBA00022527"/>
    </source>
</evidence>
<dbReference type="PANTHER" id="PTHR24348:SF22">
    <property type="entry name" value="NON-SPECIFIC SERINE_THREONINE PROTEIN KINASE"/>
    <property type="match status" value="1"/>
</dbReference>
<evidence type="ECO:0000256" key="1">
    <source>
        <dbReference type="ARBA" id="ARBA00004623"/>
    </source>
</evidence>
<dbReference type="EMBL" id="JAGMUV010000002">
    <property type="protein sequence ID" value="KAH7170278.1"/>
    <property type="molecule type" value="Genomic_DNA"/>
</dbReference>
<keyword evidence="8" id="KW-0653">Protein transport</keyword>
<name>A0A9P9FR48_9HYPO</name>
<comment type="subcellular location">
    <subcellularLocation>
        <location evidence="1">Preautophagosomal structure membrane</location>
        <topology evidence="1">Peripheral membrane protein</topology>
    </subcellularLocation>
</comment>
<dbReference type="InterPro" id="IPR011009">
    <property type="entry name" value="Kinase-like_dom_sf"/>
</dbReference>
<keyword evidence="5" id="KW-0547">Nucleotide-binding</keyword>
<evidence type="ECO:0000256" key="7">
    <source>
        <dbReference type="ARBA" id="ARBA00022840"/>
    </source>
</evidence>